<feature type="compositionally biased region" description="Low complexity" evidence="1">
    <location>
        <begin position="235"/>
        <end position="246"/>
    </location>
</feature>
<gene>
    <name evidence="2" type="ORF">KFL_003710010</name>
</gene>
<feature type="compositionally biased region" description="Low complexity" evidence="1">
    <location>
        <begin position="320"/>
        <end position="339"/>
    </location>
</feature>
<keyword evidence="3" id="KW-1185">Reference proteome</keyword>
<proteinExistence type="predicted"/>
<evidence type="ECO:0000256" key="1">
    <source>
        <dbReference type="SAM" id="MobiDB-lite"/>
    </source>
</evidence>
<organism evidence="2 3">
    <name type="scientific">Klebsormidium nitens</name>
    <name type="common">Green alga</name>
    <name type="synonym">Ulothrix nitens</name>
    <dbReference type="NCBI Taxonomy" id="105231"/>
    <lineage>
        <taxon>Eukaryota</taxon>
        <taxon>Viridiplantae</taxon>
        <taxon>Streptophyta</taxon>
        <taxon>Klebsormidiophyceae</taxon>
        <taxon>Klebsormidiales</taxon>
        <taxon>Klebsormidiaceae</taxon>
        <taxon>Klebsormidium</taxon>
    </lineage>
</organism>
<dbReference type="AlphaFoldDB" id="A0A1Y1I9Q0"/>
<feature type="compositionally biased region" description="Basic and acidic residues" evidence="1">
    <location>
        <begin position="251"/>
        <end position="266"/>
    </location>
</feature>
<feature type="region of interest" description="Disordered" evidence="1">
    <location>
        <begin position="175"/>
        <end position="269"/>
    </location>
</feature>
<accession>A0A1Y1I9Q0</accession>
<evidence type="ECO:0000313" key="3">
    <source>
        <dbReference type="Proteomes" id="UP000054558"/>
    </source>
</evidence>
<sequence length="414" mass="43890">MSPRRSSARVDKAAKRRVAWSLVVPTAEDPYSLHCRECGATAEFGFCGRKEGGTVRYLCREHLVFENNGFFRIDKERAVWVEDRMQRRLEAWEEELRKMDEASSHAESPEAHACSASHPMLAIFFGEGLAYDSRRSLPSVGFDKRTFKGLMGSSTEPMSRALLATLLMIGCVESNPGPSSDDLPGSADSASSSGPSLSQLRPTPAESGGGDSNMEVSGMEQLGPAPYPFSSFACDSSSDGAPPSADMEAEVNSRDAARSSSEHDDGWFDSVGDGWPDLVDPAELDPRLRDEFTDKCMIVWPPPPMGGRVTSTTAAGEGDSAAPLAPPAEAAAAPEASASKLGAEPGDSIRSAVLAQSNPVWGSEVMACSTVQPTQPPTAPSAGAREVSVLQSWIASAQMRLESAPLSLSSPSLS</sequence>
<feature type="compositionally biased region" description="Low complexity" evidence="1">
    <location>
        <begin position="176"/>
        <end position="198"/>
    </location>
</feature>
<name>A0A1Y1I9Q0_KLENI</name>
<dbReference type="EMBL" id="DF237320">
    <property type="protein sequence ID" value="GAQ87695.1"/>
    <property type="molecule type" value="Genomic_DNA"/>
</dbReference>
<dbReference type="Proteomes" id="UP000054558">
    <property type="component" value="Unassembled WGS sequence"/>
</dbReference>
<evidence type="ECO:0000313" key="2">
    <source>
        <dbReference type="EMBL" id="GAQ87695.1"/>
    </source>
</evidence>
<feature type="region of interest" description="Disordered" evidence="1">
    <location>
        <begin position="310"/>
        <end position="344"/>
    </location>
</feature>
<protein>
    <submittedName>
        <fullName evidence="2">Uncharacterized protein</fullName>
    </submittedName>
</protein>
<reference evidence="2 3" key="1">
    <citation type="journal article" date="2014" name="Nat. Commun.">
        <title>Klebsormidium flaccidum genome reveals primary factors for plant terrestrial adaptation.</title>
        <authorList>
            <person name="Hori K."/>
            <person name="Maruyama F."/>
            <person name="Fujisawa T."/>
            <person name="Togashi T."/>
            <person name="Yamamoto N."/>
            <person name="Seo M."/>
            <person name="Sato S."/>
            <person name="Yamada T."/>
            <person name="Mori H."/>
            <person name="Tajima N."/>
            <person name="Moriyama T."/>
            <person name="Ikeuchi M."/>
            <person name="Watanabe M."/>
            <person name="Wada H."/>
            <person name="Kobayashi K."/>
            <person name="Saito M."/>
            <person name="Masuda T."/>
            <person name="Sasaki-Sekimoto Y."/>
            <person name="Mashiguchi K."/>
            <person name="Awai K."/>
            <person name="Shimojima M."/>
            <person name="Masuda S."/>
            <person name="Iwai M."/>
            <person name="Nobusawa T."/>
            <person name="Narise T."/>
            <person name="Kondo S."/>
            <person name="Saito H."/>
            <person name="Sato R."/>
            <person name="Murakawa M."/>
            <person name="Ihara Y."/>
            <person name="Oshima-Yamada Y."/>
            <person name="Ohtaka K."/>
            <person name="Satoh M."/>
            <person name="Sonobe K."/>
            <person name="Ishii M."/>
            <person name="Ohtani R."/>
            <person name="Kanamori-Sato M."/>
            <person name="Honoki R."/>
            <person name="Miyazaki D."/>
            <person name="Mochizuki H."/>
            <person name="Umetsu J."/>
            <person name="Higashi K."/>
            <person name="Shibata D."/>
            <person name="Kamiya Y."/>
            <person name="Sato N."/>
            <person name="Nakamura Y."/>
            <person name="Tabata S."/>
            <person name="Ida S."/>
            <person name="Kurokawa K."/>
            <person name="Ohta H."/>
        </authorList>
    </citation>
    <scope>NUCLEOTIDE SEQUENCE [LARGE SCALE GENOMIC DNA]</scope>
    <source>
        <strain evidence="2 3">NIES-2285</strain>
    </source>
</reference>